<name>A0A512IUZ7_9HYPH</name>
<dbReference type="SMART" id="SM00530">
    <property type="entry name" value="HTH_XRE"/>
    <property type="match status" value="1"/>
</dbReference>
<feature type="domain" description="HTH cro/C1-type" evidence="1">
    <location>
        <begin position="25"/>
        <end position="56"/>
    </location>
</feature>
<dbReference type="CDD" id="cd00093">
    <property type="entry name" value="HTH_XRE"/>
    <property type="match status" value="1"/>
</dbReference>
<protein>
    <submittedName>
        <fullName evidence="2">Transcriptional regulator</fullName>
    </submittedName>
</protein>
<dbReference type="OrthoDB" id="8092542at2"/>
<proteinExistence type="predicted"/>
<dbReference type="PROSITE" id="PS50943">
    <property type="entry name" value="HTH_CROC1"/>
    <property type="match status" value="1"/>
</dbReference>
<evidence type="ECO:0000259" key="1">
    <source>
        <dbReference type="PROSITE" id="PS50943"/>
    </source>
</evidence>
<sequence>MRKSSHSNPLPYEASQALRRLGANLKTARLRRNETLEAIASRIGVHRTTLSQVERGDPTVTASTYAAALWAYGLTDQIAEVGAPDKDAVGKAFEASGARTRARTSTEGLSSDF</sequence>
<evidence type="ECO:0000313" key="3">
    <source>
        <dbReference type="Proteomes" id="UP000321258"/>
    </source>
</evidence>
<dbReference type="Pfam" id="PF13560">
    <property type="entry name" value="HTH_31"/>
    <property type="match status" value="1"/>
</dbReference>
<dbReference type="InterPro" id="IPR010982">
    <property type="entry name" value="Lambda_DNA-bd_dom_sf"/>
</dbReference>
<dbReference type="Gene3D" id="1.10.260.40">
    <property type="entry name" value="lambda repressor-like DNA-binding domains"/>
    <property type="match status" value="1"/>
</dbReference>
<dbReference type="EMBL" id="BJZT01000044">
    <property type="protein sequence ID" value="GEP01496.1"/>
    <property type="molecule type" value="Genomic_DNA"/>
</dbReference>
<gene>
    <name evidence="2" type="ORF">MHA02_38830</name>
</gene>
<dbReference type="GO" id="GO:0003677">
    <property type="term" value="F:DNA binding"/>
    <property type="evidence" value="ECO:0007669"/>
    <property type="project" value="InterPro"/>
</dbReference>
<dbReference type="RefSeq" id="WP_147081869.1">
    <property type="nucleotide sequence ID" value="NZ_BJZT01000044.1"/>
</dbReference>
<accession>A0A512IUZ7</accession>
<dbReference type="SUPFAM" id="SSF47413">
    <property type="entry name" value="lambda repressor-like DNA-binding domains"/>
    <property type="match status" value="1"/>
</dbReference>
<evidence type="ECO:0000313" key="2">
    <source>
        <dbReference type="EMBL" id="GEP01496.1"/>
    </source>
</evidence>
<keyword evidence="3" id="KW-1185">Reference proteome</keyword>
<comment type="caution">
    <text evidence="2">The sequence shown here is derived from an EMBL/GenBank/DDBJ whole genome shotgun (WGS) entry which is preliminary data.</text>
</comment>
<dbReference type="Proteomes" id="UP000321258">
    <property type="component" value="Unassembled WGS sequence"/>
</dbReference>
<reference evidence="2 3" key="1">
    <citation type="submission" date="2019-07" db="EMBL/GenBank/DDBJ databases">
        <title>Whole genome shotgun sequence of Methylobacterium haplocladii NBRC 107714.</title>
        <authorList>
            <person name="Hosoyama A."/>
            <person name="Uohara A."/>
            <person name="Ohji S."/>
            <person name="Ichikawa N."/>
        </authorList>
    </citation>
    <scope>NUCLEOTIDE SEQUENCE [LARGE SCALE GENOMIC DNA]</scope>
    <source>
        <strain evidence="2 3">NBRC 107714</strain>
    </source>
</reference>
<dbReference type="AlphaFoldDB" id="A0A512IUZ7"/>
<organism evidence="2 3">
    <name type="scientific">Methylobacterium haplocladii</name>
    <dbReference type="NCBI Taxonomy" id="1176176"/>
    <lineage>
        <taxon>Bacteria</taxon>
        <taxon>Pseudomonadati</taxon>
        <taxon>Pseudomonadota</taxon>
        <taxon>Alphaproteobacteria</taxon>
        <taxon>Hyphomicrobiales</taxon>
        <taxon>Methylobacteriaceae</taxon>
        <taxon>Methylobacterium</taxon>
    </lineage>
</organism>
<dbReference type="InterPro" id="IPR001387">
    <property type="entry name" value="Cro/C1-type_HTH"/>
</dbReference>